<name>A0A7J5AS35_9FLAO</name>
<dbReference type="RefSeq" id="WP_150897983.1">
    <property type="nucleotide sequence ID" value="NZ_WAAU01000003.1"/>
</dbReference>
<accession>A0A7J5AS35</accession>
<evidence type="ECO:0000313" key="1">
    <source>
        <dbReference type="EMBL" id="KAB1160354.1"/>
    </source>
</evidence>
<comment type="caution">
    <text evidence="1">The sequence shown here is derived from an EMBL/GenBank/DDBJ whole genome shotgun (WGS) entry which is preliminary data.</text>
</comment>
<evidence type="ECO:0000313" key="2">
    <source>
        <dbReference type="Proteomes" id="UP000467305"/>
    </source>
</evidence>
<dbReference type="Proteomes" id="UP000467305">
    <property type="component" value="Unassembled WGS sequence"/>
</dbReference>
<proteinExistence type="predicted"/>
<dbReference type="AlphaFoldDB" id="A0A7J5AS35"/>
<gene>
    <name evidence="1" type="ORF">F7018_00310</name>
</gene>
<sequence length="141" mass="16414">MRKNDGQKKRVFYDRIFKIAKKKNSVDLSGSLSVINNKASKEYFDNESFQITFSTKIKDVSYNYTMLVTANESIENKDLEKINFELGIQIEGCGMYFEVLNYKQDFSIQFDTYKSVFIDTPSVKNGLVYFSKNETTNILQK</sequence>
<organism evidence="1 2">
    <name type="scientific">Tenacibaculum aiptasiae</name>
    <dbReference type="NCBI Taxonomy" id="426481"/>
    <lineage>
        <taxon>Bacteria</taxon>
        <taxon>Pseudomonadati</taxon>
        <taxon>Bacteroidota</taxon>
        <taxon>Flavobacteriia</taxon>
        <taxon>Flavobacteriales</taxon>
        <taxon>Flavobacteriaceae</taxon>
        <taxon>Tenacibaculum</taxon>
    </lineage>
</organism>
<reference evidence="1 2" key="1">
    <citation type="submission" date="2019-09" db="EMBL/GenBank/DDBJ databases">
        <authorList>
            <person name="Cao W.R."/>
        </authorList>
    </citation>
    <scope>NUCLEOTIDE SEQUENCE [LARGE SCALE GENOMIC DNA]</scope>
    <source>
        <strain evidence="2">a4</strain>
    </source>
</reference>
<protein>
    <submittedName>
        <fullName evidence="1">Uncharacterized protein</fullName>
    </submittedName>
</protein>
<keyword evidence="2" id="KW-1185">Reference proteome</keyword>
<dbReference type="OrthoDB" id="1189717at2"/>
<dbReference type="EMBL" id="WAAU01000003">
    <property type="protein sequence ID" value="KAB1160354.1"/>
    <property type="molecule type" value="Genomic_DNA"/>
</dbReference>